<dbReference type="Gene3D" id="2.60.40.1120">
    <property type="entry name" value="Carboxypeptidase-like, regulatory domain"/>
    <property type="match status" value="1"/>
</dbReference>
<name>X1RDP3_9ZZZZ</name>
<proteinExistence type="predicted"/>
<dbReference type="EMBL" id="BARW01001891">
    <property type="protein sequence ID" value="GAI65116.1"/>
    <property type="molecule type" value="Genomic_DNA"/>
</dbReference>
<comment type="caution">
    <text evidence="1">The sequence shown here is derived from an EMBL/GenBank/DDBJ whole genome shotgun (WGS) entry which is preliminary data.</text>
</comment>
<evidence type="ECO:0008006" key="2">
    <source>
        <dbReference type="Google" id="ProtNLM"/>
    </source>
</evidence>
<reference evidence="1" key="1">
    <citation type="journal article" date="2014" name="Front. Microbiol.">
        <title>High frequency of phylogenetically diverse reductive dehalogenase-homologous genes in deep subseafloor sedimentary metagenomes.</title>
        <authorList>
            <person name="Kawai M."/>
            <person name="Futagami T."/>
            <person name="Toyoda A."/>
            <person name="Takaki Y."/>
            <person name="Nishi S."/>
            <person name="Hori S."/>
            <person name="Arai W."/>
            <person name="Tsubouchi T."/>
            <person name="Morono Y."/>
            <person name="Uchiyama I."/>
            <person name="Ito T."/>
            <person name="Fujiyama A."/>
            <person name="Inagaki F."/>
            <person name="Takami H."/>
        </authorList>
    </citation>
    <scope>NUCLEOTIDE SEQUENCE</scope>
    <source>
        <strain evidence="1">Expedition CK06-06</strain>
    </source>
</reference>
<protein>
    <recommendedName>
        <fullName evidence="2">PEGA domain-containing protein</fullName>
    </recommendedName>
</protein>
<gene>
    <name evidence="1" type="ORF">S12H4_05649</name>
</gene>
<dbReference type="AlphaFoldDB" id="X1RDP3"/>
<sequence length="124" mass="13401">MGAIILIEGDNELNVQMVPMVKWANINLSVIDAATKTHLSGARVRIDHENGSWAQNLNFSSPDSFDGELCGFTAGTITITAEKEGYVSFSQSYTLKEGANNITVEMVTAAPPFDPWSYDLNGDG</sequence>
<accession>X1RDP3</accession>
<feature type="non-terminal residue" evidence="1">
    <location>
        <position position="124"/>
    </location>
</feature>
<organism evidence="1">
    <name type="scientific">marine sediment metagenome</name>
    <dbReference type="NCBI Taxonomy" id="412755"/>
    <lineage>
        <taxon>unclassified sequences</taxon>
        <taxon>metagenomes</taxon>
        <taxon>ecological metagenomes</taxon>
    </lineage>
</organism>
<evidence type="ECO:0000313" key="1">
    <source>
        <dbReference type="EMBL" id="GAI65116.1"/>
    </source>
</evidence>